<dbReference type="GO" id="GO:0006826">
    <property type="term" value="P:iron ion transport"/>
    <property type="evidence" value="ECO:0007669"/>
    <property type="project" value="TreeGrafter"/>
</dbReference>
<dbReference type="Pfam" id="PF01794">
    <property type="entry name" value="Ferric_reduct"/>
    <property type="match status" value="1"/>
</dbReference>
<dbReference type="EMBL" id="NHZQ01000067">
    <property type="protein sequence ID" value="PSK55328.1"/>
    <property type="molecule type" value="Genomic_DNA"/>
</dbReference>
<name>A0A2P8A4H0_9PEZI</name>
<feature type="domain" description="FAD-binding FR-type" evidence="14">
    <location>
        <begin position="321"/>
        <end position="432"/>
    </location>
</feature>
<evidence type="ECO:0000256" key="8">
    <source>
        <dbReference type="ARBA" id="ARBA00022989"/>
    </source>
</evidence>
<comment type="subcellular location">
    <subcellularLocation>
        <location evidence="1">Cell membrane</location>
        <topology evidence="1">Multi-pass membrane protein</topology>
    </subcellularLocation>
</comment>
<evidence type="ECO:0000256" key="7">
    <source>
        <dbReference type="ARBA" id="ARBA00022982"/>
    </source>
</evidence>
<comment type="caution">
    <text evidence="15">The sequence shown here is derived from an EMBL/GenBank/DDBJ whole genome shotgun (WGS) entry which is preliminary data.</text>
</comment>
<dbReference type="InterPro" id="IPR017927">
    <property type="entry name" value="FAD-bd_FR_type"/>
</dbReference>
<accession>A0A2P8A4H0</accession>
<feature type="transmembrane region" description="Helical" evidence="13">
    <location>
        <begin position="159"/>
        <end position="185"/>
    </location>
</feature>
<evidence type="ECO:0000256" key="13">
    <source>
        <dbReference type="SAM" id="Phobius"/>
    </source>
</evidence>
<dbReference type="Pfam" id="PF08030">
    <property type="entry name" value="NAD_binding_6"/>
    <property type="match status" value="1"/>
</dbReference>
<keyword evidence="16" id="KW-1185">Reference proteome</keyword>
<dbReference type="STRING" id="40998.A0A2P8A4H0"/>
<evidence type="ECO:0000256" key="11">
    <source>
        <dbReference type="ARBA" id="ARBA00023136"/>
    </source>
</evidence>
<organism evidence="15 16">
    <name type="scientific">Elsinoe australis</name>
    <dbReference type="NCBI Taxonomy" id="40998"/>
    <lineage>
        <taxon>Eukaryota</taxon>
        <taxon>Fungi</taxon>
        <taxon>Dikarya</taxon>
        <taxon>Ascomycota</taxon>
        <taxon>Pezizomycotina</taxon>
        <taxon>Dothideomycetes</taxon>
        <taxon>Dothideomycetidae</taxon>
        <taxon>Myriangiales</taxon>
        <taxon>Elsinoaceae</taxon>
        <taxon>Elsinoe</taxon>
    </lineage>
</organism>
<feature type="transmembrane region" description="Helical" evidence="13">
    <location>
        <begin position="115"/>
        <end position="139"/>
    </location>
</feature>
<gene>
    <name evidence="15" type="ORF">B9Z65_2717</name>
</gene>
<dbReference type="SUPFAM" id="SSF52343">
    <property type="entry name" value="Ferredoxin reductase-like, C-terminal NADP-linked domain"/>
    <property type="match status" value="1"/>
</dbReference>
<dbReference type="EC" id="1.16.1.9" evidence="3"/>
<comment type="catalytic activity">
    <reaction evidence="12">
        <text>2 a Fe(II)-siderophore + NADP(+) + H(+) = 2 a Fe(III)-siderophore + NADPH</text>
        <dbReference type="Rhea" id="RHEA:28795"/>
        <dbReference type="Rhea" id="RHEA-COMP:11342"/>
        <dbReference type="Rhea" id="RHEA-COMP:11344"/>
        <dbReference type="ChEBI" id="CHEBI:15378"/>
        <dbReference type="ChEBI" id="CHEBI:29033"/>
        <dbReference type="ChEBI" id="CHEBI:29034"/>
        <dbReference type="ChEBI" id="CHEBI:57783"/>
        <dbReference type="ChEBI" id="CHEBI:58349"/>
        <dbReference type="EC" id="1.16.1.9"/>
    </reaction>
</comment>
<evidence type="ECO:0000256" key="6">
    <source>
        <dbReference type="ARBA" id="ARBA00022692"/>
    </source>
</evidence>
<dbReference type="GO" id="GO:0005886">
    <property type="term" value="C:plasma membrane"/>
    <property type="evidence" value="ECO:0007669"/>
    <property type="project" value="UniProtKB-SubCell"/>
</dbReference>
<evidence type="ECO:0000256" key="12">
    <source>
        <dbReference type="ARBA" id="ARBA00048483"/>
    </source>
</evidence>
<keyword evidence="7" id="KW-0249">Electron transport</keyword>
<dbReference type="SFLD" id="SFLDG01168">
    <property type="entry name" value="Ferric_reductase_subgroup_(FRE"/>
    <property type="match status" value="1"/>
</dbReference>
<dbReference type="InterPro" id="IPR013112">
    <property type="entry name" value="FAD-bd_8"/>
</dbReference>
<comment type="similarity">
    <text evidence="2">Belongs to the ferric reductase (FRE) family.</text>
</comment>
<evidence type="ECO:0000313" key="16">
    <source>
        <dbReference type="Proteomes" id="UP000243723"/>
    </source>
</evidence>
<keyword evidence="9" id="KW-0560">Oxidoreductase</keyword>
<keyword evidence="5" id="KW-1003">Cell membrane</keyword>
<keyword evidence="4" id="KW-0813">Transport</keyword>
<dbReference type="InterPro" id="IPR013121">
    <property type="entry name" value="Fe_red_NAD-bd_6"/>
</dbReference>
<reference evidence="15 16" key="1">
    <citation type="submission" date="2017-05" db="EMBL/GenBank/DDBJ databases">
        <title>Draft genome sequence of Elsinoe australis.</title>
        <authorList>
            <person name="Cheng Q."/>
        </authorList>
    </citation>
    <scope>NUCLEOTIDE SEQUENCE [LARGE SCALE GENOMIC DNA]</scope>
    <source>
        <strain evidence="15 16">NL1</strain>
    </source>
</reference>
<feature type="transmembrane region" description="Helical" evidence="13">
    <location>
        <begin position="292"/>
        <end position="311"/>
    </location>
</feature>
<dbReference type="InterPro" id="IPR039261">
    <property type="entry name" value="FNR_nucleotide-bd"/>
</dbReference>
<dbReference type="Pfam" id="PF08022">
    <property type="entry name" value="FAD_binding_8"/>
    <property type="match status" value="1"/>
</dbReference>
<dbReference type="GO" id="GO:0015677">
    <property type="term" value="P:copper ion import"/>
    <property type="evidence" value="ECO:0007669"/>
    <property type="project" value="TreeGrafter"/>
</dbReference>
<proteinExistence type="inferred from homology"/>
<dbReference type="InterPro" id="IPR013130">
    <property type="entry name" value="Fe3_Rdtase_TM_dom"/>
</dbReference>
<dbReference type="InterPro" id="IPR051410">
    <property type="entry name" value="Ferric/Cupric_Reductase"/>
</dbReference>
<feature type="transmembrane region" description="Helical" evidence="13">
    <location>
        <begin position="197"/>
        <end position="218"/>
    </location>
</feature>
<feature type="transmembrane region" description="Helical" evidence="13">
    <location>
        <begin position="265"/>
        <end position="286"/>
    </location>
</feature>
<dbReference type="PROSITE" id="PS51384">
    <property type="entry name" value="FAD_FR"/>
    <property type="match status" value="1"/>
</dbReference>
<dbReference type="PANTHER" id="PTHR32361">
    <property type="entry name" value="FERRIC/CUPRIC REDUCTASE TRANSMEMBRANE COMPONENT"/>
    <property type="match status" value="1"/>
</dbReference>
<feature type="transmembrane region" description="Helical" evidence="13">
    <location>
        <begin position="54"/>
        <end position="72"/>
    </location>
</feature>
<keyword evidence="11 13" id="KW-0472">Membrane</keyword>
<dbReference type="SFLD" id="SFLDS00052">
    <property type="entry name" value="Ferric_Reductase_Domain"/>
    <property type="match status" value="1"/>
</dbReference>
<evidence type="ECO:0000256" key="10">
    <source>
        <dbReference type="ARBA" id="ARBA00023065"/>
    </source>
</evidence>
<feature type="transmembrane region" description="Helical" evidence="13">
    <location>
        <begin position="238"/>
        <end position="258"/>
    </location>
</feature>
<keyword evidence="10" id="KW-0406">Ion transport</keyword>
<dbReference type="SUPFAM" id="SSF63380">
    <property type="entry name" value="Riboflavin synthase domain-like"/>
    <property type="match status" value="1"/>
</dbReference>
<evidence type="ECO:0000313" key="15">
    <source>
        <dbReference type="EMBL" id="PSK55328.1"/>
    </source>
</evidence>
<protein>
    <recommendedName>
        <fullName evidence="3">ferric-chelate reductase (NADPH)</fullName>
        <ecNumber evidence="3">1.16.1.9</ecNumber>
    </recommendedName>
</protein>
<evidence type="ECO:0000256" key="3">
    <source>
        <dbReference type="ARBA" id="ARBA00012668"/>
    </source>
</evidence>
<keyword evidence="8 13" id="KW-1133">Transmembrane helix</keyword>
<evidence type="ECO:0000259" key="14">
    <source>
        <dbReference type="PROSITE" id="PS51384"/>
    </source>
</evidence>
<dbReference type="AlphaFoldDB" id="A0A2P8A4H0"/>
<dbReference type="PANTHER" id="PTHR32361:SF23">
    <property type="entry name" value="FERRIC-CHELATE REDUCTASE"/>
    <property type="match status" value="1"/>
</dbReference>
<evidence type="ECO:0000256" key="4">
    <source>
        <dbReference type="ARBA" id="ARBA00022448"/>
    </source>
</evidence>
<dbReference type="Proteomes" id="UP000243723">
    <property type="component" value="Unassembled WGS sequence"/>
</dbReference>
<dbReference type="GO" id="GO:0052851">
    <property type="term" value="F:ferric-chelate reductase (NADPH) activity"/>
    <property type="evidence" value="ECO:0007669"/>
    <property type="project" value="UniProtKB-EC"/>
</dbReference>
<evidence type="ECO:0000256" key="9">
    <source>
        <dbReference type="ARBA" id="ARBA00023002"/>
    </source>
</evidence>
<keyword evidence="6 13" id="KW-0812">Transmembrane</keyword>
<evidence type="ECO:0000256" key="1">
    <source>
        <dbReference type="ARBA" id="ARBA00004651"/>
    </source>
</evidence>
<dbReference type="CDD" id="cd06186">
    <property type="entry name" value="NOX_Duox_like_FAD_NADP"/>
    <property type="match status" value="1"/>
</dbReference>
<evidence type="ECO:0000256" key="2">
    <source>
        <dbReference type="ARBA" id="ARBA00006278"/>
    </source>
</evidence>
<sequence length="599" mass="65801">MSHGAAPDTHGVNTTLLPLTDPLCNSNACLAFWAARNASQAATPWAGQFEYGHWLSYTYIVMIGIAAAKYILQLWTNKTTFRPTTAARPSLVQRFVAFKRYVFYRRIPGSLARRLLIPSMGMLAFLVLSWVIVIAMSFAERPYYRGRRGFGSPPLAIRTGLMATALTPIIVALAGRVNLVTALTGISHEKLNIIHRWVALMILVLSIIHTVPFLVAPLREGGAAALKQKFYAEGSYEYTGTPLLGILVGLCVLSIPYIRKRWYNAFYRLHVPFYICYLGLLFWHAADQIDSWSYLWATLAIWLATTAYRIFDKNQITNVTRKWMDGFDAHITALPGDMAKMDVYTPSDLTWTAGQHCFLRVPAISWLESHPFTIASLPSRTTTGKIESVNVMTFYTRNAGGFTKLLAAAGHGVSEVAATVFIDGPYGGVVKALPTRYDCLIFVAGGGGISACIPWITLAARDIHVGRSSVKSIKLVWAAKQPDHFSWISAELREARALLPEGMLELHLFASQAAPASVSDSDEVQGKNGLSDVAPVHREGRPVLQDIIPPMVTGSRNMILACGPDSLRVDVSNVAAALQSKILGGEAEKISLHTETFGW</sequence>
<dbReference type="Gene3D" id="3.40.50.80">
    <property type="entry name" value="Nucleotide-binding domain of ferredoxin-NADP reductase (FNR) module"/>
    <property type="match status" value="1"/>
</dbReference>
<dbReference type="GO" id="GO:0006879">
    <property type="term" value="P:intracellular iron ion homeostasis"/>
    <property type="evidence" value="ECO:0007669"/>
    <property type="project" value="TreeGrafter"/>
</dbReference>
<dbReference type="OrthoDB" id="17725at2759"/>
<evidence type="ECO:0000256" key="5">
    <source>
        <dbReference type="ARBA" id="ARBA00022475"/>
    </source>
</evidence>
<dbReference type="InterPro" id="IPR017938">
    <property type="entry name" value="Riboflavin_synthase-like_b-brl"/>
</dbReference>